<organism evidence="1">
    <name type="scientific">Rhizophora mucronata</name>
    <name type="common">Asiatic mangrove</name>
    <dbReference type="NCBI Taxonomy" id="61149"/>
    <lineage>
        <taxon>Eukaryota</taxon>
        <taxon>Viridiplantae</taxon>
        <taxon>Streptophyta</taxon>
        <taxon>Embryophyta</taxon>
        <taxon>Tracheophyta</taxon>
        <taxon>Spermatophyta</taxon>
        <taxon>Magnoliopsida</taxon>
        <taxon>eudicotyledons</taxon>
        <taxon>Gunneridae</taxon>
        <taxon>Pentapetalae</taxon>
        <taxon>rosids</taxon>
        <taxon>fabids</taxon>
        <taxon>Malpighiales</taxon>
        <taxon>Rhizophoraceae</taxon>
        <taxon>Rhizophora</taxon>
    </lineage>
</organism>
<accession>A0A2P2IXE3</accession>
<proteinExistence type="predicted"/>
<reference evidence="1" key="1">
    <citation type="submission" date="2018-02" db="EMBL/GenBank/DDBJ databases">
        <title>Rhizophora mucronata_Transcriptome.</title>
        <authorList>
            <person name="Meera S.P."/>
            <person name="Sreeshan A."/>
            <person name="Augustine A."/>
        </authorList>
    </citation>
    <scope>NUCLEOTIDE SEQUENCE</scope>
    <source>
        <tissue evidence="1">Leaf</tissue>
    </source>
</reference>
<evidence type="ECO:0000313" key="1">
    <source>
        <dbReference type="EMBL" id="MBW85890.1"/>
    </source>
</evidence>
<dbReference type="EMBL" id="GGEC01005407">
    <property type="protein sequence ID" value="MBW85890.1"/>
    <property type="molecule type" value="Transcribed_RNA"/>
</dbReference>
<sequence>MIHASRLRA</sequence>
<protein>
    <submittedName>
        <fullName evidence="1">Uncharacterized protein</fullName>
    </submittedName>
</protein>
<name>A0A2P2IXE3_RHIMU</name>